<sequence>MVIFAVGFVNHSELPYQYSVGIRFNSKSIPFPKQTVVWLAGADVTVGNKSFFQLSQNGELVLVDSLRRVTVWTSNTSQLAVASALIRNDGNLVLLNRKKDVVWQSFDNPSDTLLPGQNLPVHKTLRAASRNSVSSYYSLHMNASGQLQLKWESDVIYWSRGNPSSLNLGAVLTSGGVLQLVDRNLNPVWSVFGEDHDDSVNFRFLKLDIDGNLRIYSWVEATGSWRSVWQAIENQCNVFATCGGHGICVFNTSGSPECRCPFKTKSSPNLKCFALNCDSDYNMDTYEHTFLYGIYPPNEAIIIASLQQCREVCMQDPGCTAATFTNDGTSQCRMKTSPYFSGHQNPSLSSISFVKTCSDPIAVNPHNSISSPSLSPVKRSNGLCLSCLIGATSGTLLLFAVVQIGIGCFIYRRRKWILRRAALAYTGRNSKGVMMLPFTEIKDITGNFKHQIGPGMYRGVLSNQQPVAVKDLEETIEERKFRAAVSRIGSIHHRNLVKLDGYCCESGQRYLVYEYVKNGSLDKCIEDDELNQRLTWRRRVGICLNVARALCYLHAGCREFISHGNLKCSNVVLDKNYEAKVSEYGLEMVRPEESYGGEKDVADFGKMQPRISGRGRTRNGFRGHPERVVDKRLDGGVDLKELERVLRIAFWCLQSEEHMRPSMSEVVKVLEGSLTVDPPRTPFSQRLSEDESLEPFCKSHQRPMEP</sequence>
<evidence type="ECO:0000259" key="22">
    <source>
        <dbReference type="PROSITE" id="PS50011"/>
    </source>
</evidence>
<evidence type="ECO:0000256" key="18">
    <source>
        <dbReference type="ARBA" id="ARBA00048679"/>
    </source>
</evidence>
<dbReference type="PROSITE" id="PS50927">
    <property type="entry name" value="BULB_LECTIN"/>
    <property type="match status" value="2"/>
</dbReference>
<dbReference type="GO" id="GO:0005524">
    <property type="term" value="F:ATP binding"/>
    <property type="evidence" value="ECO:0007669"/>
    <property type="project" value="UniProtKB-KW"/>
</dbReference>
<feature type="domain" description="Protein kinase" evidence="22">
    <location>
        <begin position="420"/>
        <end position="706"/>
    </location>
</feature>
<dbReference type="EC" id="2.7.11.1" evidence="19"/>
<dbReference type="InterPro" id="IPR000719">
    <property type="entry name" value="Prot_kinase_dom"/>
</dbReference>
<dbReference type="FunFam" id="2.90.10.10:FF:000032">
    <property type="entry name" value="G-type lectin S-receptor-like serine/threonine-protein kinase SD3-1"/>
    <property type="match status" value="1"/>
</dbReference>
<dbReference type="InterPro" id="IPR024171">
    <property type="entry name" value="SRK-like_kinase"/>
</dbReference>
<evidence type="ECO:0000256" key="21">
    <source>
        <dbReference type="SAM" id="Phobius"/>
    </source>
</evidence>
<evidence type="ECO:0000256" key="7">
    <source>
        <dbReference type="ARBA" id="ARBA00022734"/>
    </source>
</evidence>
<reference evidence="25" key="1">
    <citation type="submission" date="2022-11" db="EMBL/GenBank/DDBJ databases">
        <authorList>
            <person name="Hyden B.L."/>
            <person name="Feng K."/>
            <person name="Yates T."/>
            <person name="Jawdy S."/>
            <person name="Smart L.B."/>
            <person name="Muchero W."/>
        </authorList>
    </citation>
    <scope>NUCLEOTIDE SEQUENCE</scope>
    <source>
        <tissue evidence="25">Shoot tip</tissue>
    </source>
</reference>
<keyword evidence="2" id="KW-1003">Cell membrane</keyword>
<keyword evidence="7" id="KW-0430">Lectin</keyword>
<keyword evidence="14" id="KW-1015">Disulfide bond</keyword>
<keyword evidence="6" id="KW-0732">Signal</keyword>
<comment type="caution">
    <text evidence="25">The sequence shown here is derived from an EMBL/GenBank/DDBJ whole genome shotgun (WGS) entry which is preliminary data.</text>
</comment>
<protein>
    <recommendedName>
        <fullName evidence="19">Receptor-like serine/threonine-protein kinase</fullName>
        <ecNumber evidence="19">2.7.11.1</ecNumber>
    </recommendedName>
</protein>
<dbReference type="PROSITE" id="PS50948">
    <property type="entry name" value="PAN"/>
    <property type="match status" value="1"/>
</dbReference>
<evidence type="ECO:0000256" key="17">
    <source>
        <dbReference type="ARBA" id="ARBA00047899"/>
    </source>
</evidence>
<dbReference type="AlphaFoldDB" id="A0A9Q0X553"/>
<dbReference type="EMBL" id="JAPFFM010000001">
    <property type="protein sequence ID" value="KAJ6778698.1"/>
    <property type="molecule type" value="Genomic_DNA"/>
</dbReference>
<keyword evidence="12 21" id="KW-1133">Transmembrane helix</keyword>
<keyword evidence="11 19" id="KW-0067">ATP-binding</keyword>
<feature type="domain" description="Apple" evidence="24">
    <location>
        <begin position="277"/>
        <end position="357"/>
    </location>
</feature>
<evidence type="ECO:0000256" key="11">
    <source>
        <dbReference type="ARBA" id="ARBA00022840"/>
    </source>
</evidence>
<evidence type="ECO:0000256" key="14">
    <source>
        <dbReference type="ARBA" id="ARBA00023157"/>
    </source>
</evidence>
<dbReference type="SMART" id="SM00473">
    <property type="entry name" value="PAN_AP"/>
    <property type="match status" value="1"/>
</dbReference>
<dbReference type="Gene3D" id="1.10.510.10">
    <property type="entry name" value="Transferase(Phosphotransferase) domain 1"/>
    <property type="match status" value="2"/>
</dbReference>
<dbReference type="PANTHER" id="PTHR47974:SF13">
    <property type="entry name" value="G-TYPE LECTIN S-RECEPTOR-LIKE SERINE_THREONINE-PROTEIN KINASE SD3-1"/>
    <property type="match status" value="1"/>
</dbReference>
<evidence type="ECO:0000256" key="13">
    <source>
        <dbReference type="ARBA" id="ARBA00023136"/>
    </source>
</evidence>
<evidence type="ECO:0000256" key="20">
    <source>
        <dbReference type="SAM" id="MobiDB-lite"/>
    </source>
</evidence>
<evidence type="ECO:0000259" key="23">
    <source>
        <dbReference type="PROSITE" id="PS50927"/>
    </source>
</evidence>
<dbReference type="SUPFAM" id="SSF56112">
    <property type="entry name" value="Protein kinase-like (PK-like)"/>
    <property type="match status" value="1"/>
</dbReference>
<dbReference type="Pfam" id="PF00954">
    <property type="entry name" value="S_locus_glycop"/>
    <property type="match status" value="1"/>
</dbReference>
<dbReference type="FunFam" id="2.90.10.10:FF:000016">
    <property type="entry name" value="G-type lectin S-receptor-like serine/threonine-protein kinase"/>
    <property type="match status" value="1"/>
</dbReference>
<evidence type="ECO:0000256" key="3">
    <source>
        <dbReference type="ARBA" id="ARBA00022527"/>
    </source>
</evidence>
<feature type="transmembrane region" description="Helical" evidence="21">
    <location>
        <begin position="388"/>
        <end position="411"/>
    </location>
</feature>
<dbReference type="SUPFAM" id="SSF51110">
    <property type="entry name" value="alpha-D-mannose-specific plant lectins"/>
    <property type="match status" value="2"/>
</dbReference>
<evidence type="ECO:0000256" key="2">
    <source>
        <dbReference type="ARBA" id="ARBA00022475"/>
    </source>
</evidence>
<dbReference type="InterPro" id="IPR011009">
    <property type="entry name" value="Kinase-like_dom_sf"/>
</dbReference>
<dbReference type="PANTHER" id="PTHR47974">
    <property type="entry name" value="OS07G0415500 PROTEIN"/>
    <property type="match status" value="1"/>
</dbReference>
<evidence type="ECO:0000256" key="5">
    <source>
        <dbReference type="ARBA" id="ARBA00022692"/>
    </source>
</evidence>
<dbReference type="Proteomes" id="UP001151752">
    <property type="component" value="Chromosome 16"/>
</dbReference>
<evidence type="ECO:0000256" key="15">
    <source>
        <dbReference type="ARBA" id="ARBA00023170"/>
    </source>
</evidence>
<dbReference type="FunFam" id="1.10.510.10:FF:000846">
    <property type="entry name" value="G-type lectin S-receptor-like serine/threonine-protein kinase SD3-1"/>
    <property type="match status" value="1"/>
</dbReference>
<dbReference type="GO" id="GO:0048544">
    <property type="term" value="P:recognition of pollen"/>
    <property type="evidence" value="ECO:0007669"/>
    <property type="project" value="InterPro"/>
</dbReference>
<dbReference type="FunFam" id="3.30.200.20:FF:000798">
    <property type="entry name" value="G-type lectin S-receptor-like serine/threonine-protein kinase SD3-1"/>
    <property type="match status" value="1"/>
</dbReference>
<keyword evidence="13 21" id="KW-0472">Membrane</keyword>
<evidence type="ECO:0000313" key="26">
    <source>
        <dbReference type="Proteomes" id="UP001151752"/>
    </source>
</evidence>
<evidence type="ECO:0000256" key="16">
    <source>
        <dbReference type="ARBA" id="ARBA00023180"/>
    </source>
</evidence>
<dbReference type="InterPro" id="IPR001245">
    <property type="entry name" value="Ser-Thr/Tyr_kinase_cat_dom"/>
</dbReference>
<dbReference type="InterPro" id="IPR036426">
    <property type="entry name" value="Bulb-type_lectin_dom_sf"/>
</dbReference>
<evidence type="ECO:0000259" key="24">
    <source>
        <dbReference type="PROSITE" id="PS50948"/>
    </source>
</evidence>
<evidence type="ECO:0000256" key="1">
    <source>
        <dbReference type="ARBA" id="ARBA00004251"/>
    </source>
</evidence>
<proteinExistence type="inferred from homology"/>
<evidence type="ECO:0000313" key="25">
    <source>
        <dbReference type="EMBL" id="KAJ6778698.1"/>
    </source>
</evidence>
<feature type="region of interest" description="Disordered" evidence="20">
    <location>
        <begin position="675"/>
        <end position="706"/>
    </location>
</feature>
<keyword evidence="8" id="KW-0677">Repeat</keyword>
<evidence type="ECO:0000256" key="12">
    <source>
        <dbReference type="ARBA" id="ARBA00022989"/>
    </source>
</evidence>
<dbReference type="PROSITE" id="PS50011">
    <property type="entry name" value="PROTEIN_KINASE_DOM"/>
    <property type="match status" value="1"/>
</dbReference>
<dbReference type="Gene3D" id="3.30.200.20">
    <property type="entry name" value="Phosphorylase Kinase, domain 1"/>
    <property type="match status" value="1"/>
</dbReference>
<organism evidence="25 26">
    <name type="scientific">Salix koriyanagi</name>
    <dbReference type="NCBI Taxonomy" id="2511006"/>
    <lineage>
        <taxon>Eukaryota</taxon>
        <taxon>Viridiplantae</taxon>
        <taxon>Streptophyta</taxon>
        <taxon>Embryophyta</taxon>
        <taxon>Tracheophyta</taxon>
        <taxon>Spermatophyta</taxon>
        <taxon>Magnoliopsida</taxon>
        <taxon>eudicotyledons</taxon>
        <taxon>Gunneridae</taxon>
        <taxon>Pentapetalae</taxon>
        <taxon>rosids</taxon>
        <taxon>fabids</taxon>
        <taxon>Malpighiales</taxon>
        <taxon>Salicaceae</taxon>
        <taxon>Saliceae</taxon>
        <taxon>Salix</taxon>
    </lineage>
</organism>
<keyword evidence="10 19" id="KW-0418">Kinase</keyword>
<keyword evidence="15" id="KW-0675">Receptor</keyword>
<evidence type="ECO:0000256" key="9">
    <source>
        <dbReference type="ARBA" id="ARBA00022741"/>
    </source>
</evidence>
<dbReference type="PIRSF" id="PIRSF000641">
    <property type="entry name" value="SRK"/>
    <property type="match status" value="1"/>
</dbReference>
<keyword evidence="3 19" id="KW-0723">Serine/threonine-protein kinase</keyword>
<dbReference type="GO" id="GO:0030246">
    <property type="term" value="F:carbohydrate binding"/>
    <property type="evidence" value="ECO:0007669"/>
    <property type="project" value="UniProtKB-KW"/>
</dbReference>
<evidence type="ECO:0000256" key="4">
    <source>
        <dbReference type="ARBA" id="ARBA00022679"/>
    </source>
</evidence>
<evidence type="ECO:0000256" key="6">
    <source>
        <dbReference type="ARBA" id="ARBA00022729"/>
    </source>
</evidence>
<dbReference type="InterPro" id="IPR000858">
    <property type="entry name" value="S_locus_glycoprot_dom"/>
</dbReference>
<evidence type="ECO:0000256" key="8">
    <source>
        <dbReference type="ARBA" id="ARBA00022737"/>
    </source>
</evidence>
<keyword evidence="26" id="KW-1185">Reference proteome</keyword>
<keyword evidence="5 21" id="KW-0812">Transmembrane</keyword>
<feature type="domain" description="Bulb-type lectin" evidence="23">
    <location>
        <begin position="110"/>
        <end position="228"/>
    </location>
</feature>
<dbReference type="GO" id="GO:0004674">
    <property type="term" value="F:protein serine/threonine kinase activity"/>
    <property type="evidence" value="ECO:0007669"/>
    <property type="project" value="UniProtKB-KW"/>
</dbReference>
<reference evidence="25" key="2">
    <citation type="journal article" date="2023" name="Int. J. Mol. Sci.">
        <title>De Novo Assembly and Annotation of 11 Diverse Shrub Willow (Salix) Genomes Reveals Novel Gene Organization in Sex-Linked Regions.</title>
        <authorList>
            <person name="Hyden B."/>
            <person name="Feng K."/>
            <person name="Yates T.B."/>
            <person name="Jawdy S."/>
            <person name="Cereghino C."/>
            <person name="Smart L.B."/>
            <person name="Muchero W."/>
        </authorList>
    </citation>
    <scope>NUCLEOTIDE SEQUENCE</scope>
    <source>
        <tissue evidence="25">Shoot tip</tissue>
    </source>
</reference>
<comment type="catalytic activity">
    <reaction evidence="17 19">
        <text>L-threonyl-[protein] + ATP = O-phospho-L-threonyl-[protein] + ADP + H(+)</text>
        <dbReference type="Rhea" id="RHEA:46608"/>
        <dbReference type="Rhea" id="RHEA-COMP:11060"/>
        <dbReference type="Rhea" id="RHEA-COMP:11605"/>
        <dbReference type="ChEBI" id="CHEBI:15378"/>
        <dbReference type="ChEBI" id="CHEBI:30013"/>
        <dbReference type="ChEBI" id="CHEBI:30616"/>
        <dbReference type="ChEBI" id="CHEBI:61977"/>
        <dbReference type="ChEBI" id="CHEBI:456216"/>
        <dbReference type="EC" id="2.7.11.1"/>
    </reaction>
</comment>
<dbReference type="Pfam" id="PF00024">
    <property type="entry name" value="PAN_1"/>
    <property type="match status" value="1"/>
</dbReference>
<dbReference type="Gene3D" id="3.50.4.10">
    <property type="entry name" value="Hepatocyte Growth Factor"/>
    <property type="match status" value="1"/>
</dbReference>
<dbReference type="Gene3D" id="2.90.10.10">
    <property type="entry name" value="Bulb-type lectin domain"/>
    <property type="match status" value="2"/>
</dbReference>
<dbReference type="InterPro" id="IPR003609">
    <property type="entry name" value="Pan_app"/>
</dbReference>
<dbReference type="InterPro" id="IPR001480">
    <property type="entry name" value="Bulb-type_lectin_dom"/>
</dbReference>
<comment type="catalytic activity">
    <reaction evidence="18 19">
        <text>L-seryl-[protein] + ATP = O-phospho-L-seryl-[protein] + ADP + H(+)</text>
        <dbReference type="Rhea" id="RHEA:17989"/>
        <dbReference type="Rhea" id="RHEA-COMP:9863"/>
        <dbReference type="Rhea" id="RHEA-COMP:11604"/>
        <dbReference type="ChEBI" id="CHEBI:15378"/>
        <dbReference type="ChEBI" id="CHEBI:29999"/>
        <dbReference type="ChEBI" id="CHEBI:30616"/>
        <dbReference type="ChEBI" id="CHEBI:83421"/>
        <dbReference type="ChEBI" id="CHEBI:456216"/>
        <dbReference type="EC" id="2.7.11.1"/>
    </reaction>
</comment>
<dbReference type="SMART" id="SM00108">
    <property type="entry name" value="B_lectin"/>
    <property type="match status" value="1"/>
</dbReference>
<name>A0A9Q0X553_9ROSI</name>
<comment type="subcellular location">
    <subcellularLocation>
        <location evidence="1">Cell membrane</location>
        <topology evidence="1">Single-pass type I membrane protein</topology>
    </subcellularLocation>
</comment>
<evidence type="ECO:0000256" key="10">
    <source>
        <dbReference type="ARBA" id="ARBA00022777"/>
    </source>
</evidence>
<feature type="domain" description="Bulb-type lectin" evidence="23">
    <location>
        <begin position="1"/>
        <end position="107"/>
    </location>
</feature>
<evidence type="ECO:0000256" key="19">
    <source>
        <dbReference type="PIRNR" id="PIRNR000641"/>
    </source>
</evidence>
<gene>
    <name evidence="25" type="ORF">OIU74_002481</name>
</gene>
<comment type="similarity">
    <text evidence="19">Belongs to the protein kinase superfamily. Ser/Thr protein kinase family.</text>
</comment>
<keyword evidence="4 19" id="KW-0808">Transferase</keyword>
<keyword evidence="9 19" id="KW-0547">Nucleotide-binding</keyword>
<dbReference type="GO" id="GO:0005886">
    <property type="term" value="C:plasma membrane"/>
    <property type="evidence" value="ECO:0007669"/>
    <property type="project" value="UniProtKB-SubCell"/>
</dbReference>
<keyword evidence="16" id="KW-0325">Glycoprotein</keyword>
<dbReference type="Pfam" id="PF01453">
    <property type="entry name" value="B_lectin"/>
    <property type="match status" value="1"/>
</dbReference>
<dbReference type="Pfam" id="PF07714">
    <property type="entry name" value="PK_Tyr_Ser-Thr"/>
    <property type="match status" value="1"/>
</dbReference>
<accession>A0A9Q0X553</accession>
<dbReference type="CDD" id="cd00028">
    <property type="entry name" value="B_lectin"/>
    <property type="match status" value="1"/>
</dbReference>